<evidence type="ECO:0000313" key="3">
    <source>
        <dbReference type="EMBL" id="KAG5269496.1"/>
    </source>
</evidence>
<dbReference type="Proteomes" id="UP000823561">
    <property type="component" value="Chromosome 15"/>
</dbReference>
<feature type="compositionally biased region" description="Basic and acidic residues" evidence="1">
    <location>
        <begin position="1"/>
        <end position="11"/>
    </location>
</feature>
<evidence type="ECO:0000313" key="4">
    <source>
        <dbReference type="Proteomes" id="UP000823561"/>
    </source>
</evidence>
<gene>
    <name evidence="3" type="ORF">AALO_G00202700</name>
</gene>
<organism evidence="3 4">
    <name type="scientific">Alosa alosa</name>
    <name type="common">allis shad</name>
    <dbReference type="NCBI Taxonomy" id="278164"/>
    <lineage>
        <taxon>Eukaryota</taxon>
        <taxon>Metazoa</taxon>
        <taxon>Chordata</taxon>
        <taxon>Craniata</taxon>
        <taxon>Vertebrata</taxon>
        <taxon>Euteleostomi</taxon>
        <taxon>Actinopterygii</taxon>
        <taxon>Neopterygii</taxon>
        <taxon>Teleostei</taxon>
        <taxon>Clupei</taxon>
        <taxon>Clupeiformes</taxon>
        <taxon>Clupeoidei</taxon>
        <taxon>Clupeidae</taxon>
        <taxon>Alosa</taxon>
    </lineage>
</organism>
<keyword evidence="4" id="KW-1185">Reference proteome</keyword>
<reference evidence="3" key="1">
    <citation type="submission" date="2020-10" db="EMBL/GenBank/DDBJ databases">
        <title>Chromosome-scale genome assembly of the Allis shad, Alosa alosa.</title>
        <authorList>
            <person name="Margot Z."/>
            <person name="Christophe K."/>
            <person name="Cabau C."/>
            <person name="Louis A."/>
            <person name="Berthelot C."/>
            <person name="Parey E."/>
            <person name="Roest Crollius H."/>
            <person name="Montfort J."/>
            <person name="Robinson-Rechavi M."/>
            <person name="Bucao C."/>
            <person name="Bouchez O."/>
            <person name="Gislard M."/>
            <person name="Lluch J."/>
            <person name="Milhes M."/>
            <person name="Lampietro C."/>
            <person name="Lopez Roques C."/>
            <person name="Donnadieu C."/>
            <person name="Braasch I."/>
            <person name="Desvignes T."/>
            <person name="Postlethwait J."/>
            <person name="Bobe J."/>
            <person name="Guiguen Y."/>
        </authorList>
    </citation>
    <scope>NUCLEOTIDE SEQUENCE</scope>
    <source>
        <strain evidence="3">M-15738</strain>
        <tissue evidence="3">Blood</tissue>
    </source>
</reference>
<feature type="region of interest" description="Disordered" evidence="1">
    <location>
        <begin position="1"/>
        <end position="37"/>
    </location>
</feature>
<evidence type="ECO:0000256" key="2">
    <source>
        <dbReference type="SAM" id="Phobius"/>
    </source>
</evidence>
<name>A0AAV6G7F7_9TELE</name>
<protein>
    <submittedName>
        <fullName evidence="3">Uncharacterized protein</fullName>
    </submittedName>
</protein>
<dbReference type="AlphaFoldDB" id="A0AAV6G7F7"/>
<dbReference type="EMBL" id="JADWDJ010000015">
    <property type="protein sequence ID" value="KAG5269496.1"/>
    <property type="molecule type" value="Genomic_DNA"/>
</dbReference>
<feature type="transmembrane region" description="Helical" evidence="2">
    <location>
        <begin position="82"/>
        <end position="101"/>
    </location>
</feature>
<keyword evidence="2" id="KW-0812">Transmembrane</keyword>
<proteinExistence type="predicted"/>
<comment type="caution">
    <text evidence="3">The sequence shown here is derived from an EMBL/GenBank/DDBJ whole genome shotgun (WGS) entry which is preliminary data.</text>
</comment>
<accession>A0AAV6G7F7</accession>
<evidence type="ECO:0000256" key="1">
    <source>
        <dbReference type="SAM" id="MobiDB-lite"/>
    </source>
</evidence>
<sequence>MSASVDQRRLPTETPTGALLLSSPGRDRSGPPCQPAERPTILPCNSTGQWTSSPSSSLSQVLCVRHHSEMACLLSGACCCSTALPIEMVFSAGVCLVFLFFGKF</sequence>
<keyword evidence="2" id="KW-0472">Membrane</keyword>
<keyword evidence="2" id="KW-1133">Transmembrane helix</keyword>